<gene>
    <name evidence="1" type="ORF">SAMN04488564_1309</name>
</gene>
<dbReference type="AlphaFoldDB" id="A0A1I6FJP8"/>
<proteinExistence type="predicted"/>
<organism evidence="1 2">
    <name type="scientific">Lentzea waywayandensis</name>
    <dbReference type="NCBI Taxonomy" id="84724"/>
    <lineage>
        <taxon>Bacteria</taxon>
        <taxon>Bacillati</taxon>
        <taxon>Actinomycetota</taxon>
        <taxon>Actinomycetes</taxon>
        <taxon>Pseudonocardiales</taxon>
        <taxon>Pseudonocardiaceae</taxon>
        <taxon>Lentzea</taxon>
    </lineage>
</organism>
<protein>
    <submittedName>
        <fullName evidence="1">Uncharacterized protein</fullName>
    </submittedName>
</protein>
<reference evidence="2" key="1">
    <citation type="submission" date="2016-10" db="EMBL/GenBank/DDBJ databases">
        <authorList>
            <person name="Varghese N."/>
            <person name="Submissions S."/>
        </authorList>
    </citation>
    <scope>NUCLEOTIDE SEQUENCE [LARGE SCALE GENOMIC DNA]</scope>
    <source>
        <strain evidence="2">DSM 44232</strain>
    </source>
</reference>
<dbReference type="EMBL" id="FOYL01000030">
    <property type="protein sequence ID" value="SFR30160.1"/>
    <property type="molecule type" value="Genomic_DNA"/>
</dbReference>
<dbReference type="Proteomes" id="UP000198583">
    <property type="component" value="Unassembled WGS sequence"/>
</dbReference>
<accession>A0A1I6FJP8</accession>
<evidence type="ECO:0000313" key="2">
    <source>
        <dbReference type="Proteomes" id="UP000198583"/>
    </source>
</evidence>
<name>A0A1I6FJP8_9PSEU</name>
<keyword evidence="2" id="KW-1185">Reference proteome</keyword>
<sequence>MSKHGRELVEACLCRYLSLVAAVLDVPLGLVALTCGQHGDGMSYLAGPSLSRAMINLTSLCGREQMLFHHLVLSVCSRCCS</sequence>
<evidence type="ECO:0000313" key="1">
    <source>
        <dbReference type="EMBL" id="SFR30160.1"/>
    </source>
</evidence>